<dbReference type="InterPro" id="IPR017246">
    <property type="entry name" value="Snapin"/>
</dbReference>
<dbReference type="GO" id="GO:0006886">
    <property type="term" value="P:intracellular protein transport"/>
    <property type="evidence" value="ECO:0007669"/>
    <property type="project" value="InterPro"/>
</dbReference>
<dbReference type="STRING" id="568069.A0A1J1IVE0"/>
<organism evidence="4 5">
    <name type="scientific">Clunio marinus</name>
    <dbReference type="NCBI Taxonomy" id="568069"/>
    <lineage>
        <taxon>Eukaryota</taxon>
        <taxon>Metazoa</taxon>
        <taxon>Ecdysozoa</taxon>
        <taxon>Arthropoda</taxon>
        <taxon>Hexapoda</taxon>
        <taxon>Insecta</taxon>
        <taxon>Pterygota</taxon>
        <taxon>Neoptera</taxon>
        <taxon>Endopterygota</taxon>
        <taxon>Diptera</taxon>
        <taxon>Nematocera</taxon>
        <taxon>Chironomoidea</taxon>
        <taxon>Chironomidae</taxon>
        <taxon>Clunio</taxon>
    </lineage>
</organism>
<dbReference type="PANTHER" id="PTHR31305">
    <property type="entry name" value="SNARE-ASSOCIATED PROTEIN SNAPIN"/>
    <property type="match status" value="1"/>
</dbReference>
<accession>A0A1J1IVE0</accession>
<evidence type="ECO:0000256" key="2">
    <source>
        <dbReference type="ARBA" id="ARBA00023054"/>
    </source>
</evidence>
<evidence type="ECO:0000313" key="4">
    <source>
        <dbReference type="EMBL" id="CRL04064.1"/>
    </source>
</evidence>
<dbReference type="AlphaFoldDB" id="A0A1J1IVE0"/>
<evidence type="ECO:0000313" key="5">
    <source>
        <dbReference type="Proteomes" id="UP000183832"/>
    </source>
</evidence>
<keyword evidence="2" id="KW-0175">Coiled coil</keyword>
<dbReference type="GO" id="GO:0008021">
    <property type="term" value="C:synaptic vesicle"/>
    <property type="evidence" value="ECO:0007669"/>
    <property type="project" value="TreeGrafter"/>
</dbReference>
<proteinExistence type="inferred from homology"/>
<gene>
    <name evidence="4" type="ORF">CLUMA_CG017177</name>
</gene>
<dbReference type="EMBL" id="CVRI01000061">
    <property type="protein sequence ID" value="CRL04064.1"/>
    <property type="molecule type" value="Genomic_DNA"/>
</dbReference>
<dbReference type="GO" id="GO:0032418">
    <property type="term" value="P:lysosome localization"/>
    <property type="evidence" value="ECO:0007669"/>
    <property type="project" value="TreeGrafter"/>
</dbReference>
<reference evidence="4 5" key="1">
    <citation type="submission" date="2015-04" db="EMBL/GenBank/DDBJ databases">
        <authorList>
            <person name="Syromyatnikov M.Y."/>
            <person name="Popov V.N."/>
        </authorList>
    </citation>
    <scope>NUCLEOTIDE SEQUENCE [LARGE SCALE GENOMIC DNA]</scope>
</reference>
<evidence type="ECO:0000256" key="1">
    <source>
        <dbReference type="ARBA" id="ARBA00006111"/>
    </source>
</evidence>
<dbReference type="PANTHER" id="PTHR31305:SF2">
    <property type="entry name" value="SNARE-ASSOCIATED PROTEIN SNAPIN"/>
    <property type="match status" value="1"/>
</dbReference>
<dbReference type="GO" id="GO:0031083">
    <property type="term" value="C:BLOC-1 complex"/>
    <property type="evidence" value="ECO:0007669"/>
    <property type="project" value="InterPro"/>
</dbReference>
<keyword evidence="5" id="KW-1185">Reference proteome</keyword>
<dbReference type="GO" id="GO:0000149">
    <property type="term" value="F:SNARE binding"/>
    <property type="evidence" value="ECO:0007669"/>
    <property type="project" value="TreeGrafter"/>
</dbReference>
<dbReference type="InterPro" id="IPR028119">
    <property type="entry name" value="Snapin/Pallidin/Snn1"/>
</dbReference>
<dbReference type="GO" id="GO:0007040">
    <property type="term" value="P:lysosome organization"/>
    <property type="evidence" value="ECO:0007669"/>
    <property type="project" value="TreeGrafter"/>
</dbReference>
<comment type="similarity">
    <text evidence="1">Belongs to the SNAPIN family.</text>
</comment>
<protein>
    <recommendedName>
        <fullName evidence="3">Biogenesis of lysosome-related organelles complex 1 subunit 7</fullName>
    </recommendedName>
</protein>
<dbReference type="OrthoDB" id="5399166at2759"/>
<dbReference type="Pfam" id="PF14712">
    <property type="entry name" value="Snapin_Pallidin"/>
    <property type="match status" value="1"/>
</dbReference>
<name>A0A1J1IVE0_9DIPT</name>
<dbReference type="Proteomes" id="UP000183832">
    <property type="component" value="Unassembled WGS sequence"/>
</dbReference>
<dbReference type="GO" id="GO:0016079">
    <property type="term" value="P:synaptic vesicle exocytosis"/>
    <property type="evidence" value="ECO:0007669"/>
    <property type="project" value="TreeGrafter"/>
</dbReference>
<dbReference type="GO" id="GO:2000300">
    <property type="term" value="P:regulation of synaptic vesicle exocytosis"/>
    <property type="evidence" value="ECO:0007669"/>
    <property type="project" value="TreeGrafter"/>
</dbReference>
<dbReference type="GO" id="GO:0099078">
    <property type="term" value="C:BORC complex"/>
    <property type="evidence" value="ECO:0007669"/>
    <property type="project" value="TreeGrafter"/>
</dbReference>
<dbReference type="GO" id="GO:0008333">
    <property type="term" value="P:endosome to lysosome transport"/>
    <property type="evidence" value="ECO:0007669"/>
    <property type="project" value="TreeGrafter"/>
</dbReference>
<evidence type="ECO:0000256" key="3">
    <source>
        <dbReference type="ARBA" id="ARBA00033330"/>
    </source>
</evidence>
<sequence length="129" mass="14453">MSDNSSVTSIDDDNTENFVENPTRELLAEGFLGFFSPIVENLDSKVKQAQLVQLNINAQLDIISAVIKDQINRQNKLDSSKLDNALRTLNIIKSKVTVVTNVLQTAQDRLQLLNQKVEASKQAQQRNNE</sequence>